<feature type="compositionally biased region" description="Basic and acidic residues" evidence="6">
    <location>
        <begin position="1"/>
        <end position="14"/>
    </location>
</feature>
<dbReference type="RefSeq" id="WP_310547067.1">
    <property type="nucleotide sequence ID" value="NZ_JAVKGR010000001.1"/>
</dbReference>
<evidence type="ECO:0000256" key="2">
    <source>
        <dbReference type="ARBA" id="ARBA00022475"/>
    </source>
</evidence>
<sequence>MSDEPTKHPDEARETPWQTSETQQAALSPHRVREHDSDATDDAADDEAAEARLIPSASAAADQPHAIKAQERQNFAESRLAERTQKPKNPTKLTKASWGYSLKRAVSEFGKDQCTDLAAALTYYAVLAVFPALIGLVSILSLVGEAQNVQDFFLDTLEELLDPEMVDGARTVLEEVTTAGGAGIALVIGILTSIWTASNYVNAFSRAMNRIFEVQEGRSALKLRPVLYLTTIAIIVLIAATGLLLVTSGPIAEAVGETVGLGDTVLTVWNLAVYPMMLLTAVVVVALLYYATPNVRQPGVSWISVGALVAIVVALLATAGLGVYFSNFASYNATYGALAGVIMALFWLYVMNAVLLFGAELDSELERSRQLQAGLPAERTILLPTRDDSGSEKKTTKYEELVRQGEALRLSGGESSDPDDLWRR</sequence>
<keyword evidence="3 7" id="KW-0812">Transmembrane</keyword>
<feature type="transmembrane region" description="Helical" evidence="7">
    <location>
        <begin position="271"/>
        <end position="290"/>
    </location>
</feature>
<dbReference type="NCBIfam" id="TIGR00765">
    <property type="entry name" value="yihY_not_rbn"/>
    <property type="match status" value="1"/>
</dbReference>
<dbReference type="PANTHER" id="PTHR30213">
    <property type="entry name" value="INNER MEMBRANE PROTEIN YHJD"/>
    <property type="match status" value="1"/>
</dbReference>
<feature type="compositionally biased region" description="Acidic residues" evidence="6">
    <location>
        <begin position="39"/>
        <end position="48"/>
    </location>
</feature>
<feature type="region of interest" description="Disordered" evidence="6">
    <location>
        <begin position="1"/>
        <end position="66"/>
    </location>
</feature>
<evidence type="ECO:0000256" key="7">
    <source>
        <dbReference type="SAM" id="Phobius"/>
    </source>
</evidence>
<organism evidence="8 9">
    <name type="scientific">Nesterenkonia aerolata</name>
    <dbReference type="NCBI Taxonomy" id="3074079"/>
    <lineage>
        <taxon>Bacteria</taxon>
        <taxon>Bacillati</taxon>
        <taxon>Actinomycetota</taxon>
        <taxon>Actinomycetes</taxon>
        <taxon>Micrococcales</taxon>
        <taxon>Micrococcaceae</taxon>
        <taxon>Nesterenkonia</taxon>
    </lineage>
</organism>
<protein>
    <submittedName>
        <fullName evidence="8">YihY/virulence factor BrkB family protein</fullName>
    </submittedName>
</protein>
<comment type="subcellular location">
    <subcellularLocation>
        <location evidence="1">Cell membrane</location>
        <topology evidence="1">Multi-pass membrane protein</topology>
    </subcellularLocation>
</comment>
<keyword evidence="4 7" id="KW-1133">Transmembrane helix</keyword>
<reference evidence="8 9" key="1">
    <citation type="submission" date="2023-09" db="EMBL/GenBank/DDBJ databases">
        <title>Description of three actinobacteria isolated from air of manufacturing shop in a pharmaceutical factory.</title>
        <authorList>
            <person name="Zhang D.-F."/>
        </authorList>
    </citation>
    <scope>NUCLEOTIDE SEQUENCE [LARGE SCALE GENOMIC DNA]</scope>
    <source>
        <strain evidence="8 9">LY-0111</strain>
    </source>
</reference>
<dbReference type="InterPro" id="IPR017039">
    <property type="entry name" value="Virul_fac_BrkB"/>
</dbReference>
<dbReference type="EMBL" id="JAVKGR010000001">
    <property type="protein sequence ID" value="MDR8018075.1"/>
    <property type="molecule type" value="Genomic_DNA"/>
</dbReference>
<dbReference type="PANTHER" id="PTHR30213:SF0">
    <property type="entry name" value="UPF0761 MEMBRANE PROTEIN YIHY"/>
    <property type="match status" value="1"/>
</dbReference>
<dbReference type="Pfam" id="PF03631">
    <property type="entry name" value="Virul_fac_BrkB"/>
    <property type="match status" value="1"/>
</dbReference>
<feature type="transmembrane region" description="Helical" evidence="7">
    <location>
        <begin position="302"/>
        <end position="325"/>
    </location>
</feature>
<keyword evidence="2" id="KW-1003">Cell membrane</keyword>
<feature type="transmembrane region" description="Helical" evidence="7">
    <location>
        <begin position="337"/>
        <end position="359"/>
    </location>
</feature>
<feature type="transmembrane region" description="Helical" evidence="7">
    <location>
        <begin position="226"/>
        <end position="251"/>
    </location>
</feature>
<keyword evidence="9" id="KW-1185">Reference proteome</keyword>
<feature type="compositionally biased region" description="Polar residues" evidence="6">
    <location>
        <begin position="16"/>
        <end position="26"/>
    </location>
</feature>
<feature type="transmembrane region" description="Helical" evidence="7">
    <location>
        <begin position="182"/>
        <end position="205"/>
    </location>
</feature>
<dbReference type="Proteomes" id="UP001251870">
    <property type="component" value="Unassembled WGS sequence"/>
</dbReference>
<comment type="caution">
    <text evidence="8">The sequence shown here is derived from an EMBL/GenBank/DDBJ whole genome shotgun (WGS) entry which is preliminary data.</text>
</comment>
<evidence type="ECO:0000256" key="1">
    <source>
        <dbReference type="ARBA" id="ARBA00004651"/>
    </source>
</evidence>
<evidence type="ECO:0000256" key="4">
    <source>
        <dbReference type="ARBA" id="ARBA00022989"/>
    </source>
</evidence>
<accession>A0ABU2DNY0</accession>
<name>A0ABU2DNY0_9MICC</name>
<gene>
    <name evidence="8" type="ORF">RIL96_00650</name>
</gene>
<proteinExistence type="predicted"/>
<evidence type="ECO:0000256" key="3">
    <source>
        <dbReference type="ARBA" id="ARBA00022692"/>
    </source>
</evidence>
<evidence type="ECO:0000313" key="9">
    <source>
        <dbReference type="Proteomes" id="UP001251870"/>
    </source>
</evidence>
<keyword evidence="5 7" id="KW-0472">Membrane</keyword>
<feature type="transmembrane region" description="Helical" evidence="7">
    <location>
        <begin position="121"/>
        <end position="143"/>
    </location>
</feature>
<evidence type="ECO:0000313" key="8">
    <source>
        <dbReference type="EMBL" id="MDR8018075.1"/>
    </source>
</evidence>
<evidence type="ECO:0000256" key="6">
    <source>
        <dbReference type="SAM" id="MobiDB-lite"/>
    </source>
</evidence>
<evidence type="ECO:0000256" key="5">
    <source>
        <dbReference type="ARBA" id="ARBA00023136"/>
    </source>
</evidence>